<accession>A0A6J4T2V4</accession>
<feature type="compositionally biased region" description="Basic and acidic residues" evidence="1">
    <location>
        <begin position="80"/>
        <end position="94"/>
    </location>
</feature>
<name>A0A6J4T2V4_9SPHN</name>
<gene>
    <name evidence="2" type="ORF">AVDCRST_MAG62-564</name>
</gene>
<feature type="non-terminal residue" evidence="2">
    <location>
        <position position="116"/>
    </location>
</feature>
<organism evidence="2">
    <name type="scientific">uncultured Sphingomonas sp</name>
    <dbReference type="NCBI Taxonomy" id="158754"/>
    <lineage>
        <taxon>Bacteria</taxon>
        <taxon>Pseudomonadati</taxon>
        <taxon>Pseudomonadota</taxon>
        <taxon>Alphaproteobacteria</taxon>
        <taxon>Sphingomonadales</taxon>
        <taxon>Sphingomonadaceae</taxon>
        <taxon>Sphingomonas</taxon>
        <taxon>environmental samples</taxon>
    </lineage>
</organism>
<evidence type="ECO:0000256" key="1">
    <source>
        <dbReference type="SAM" id="MobiDB-lite"/>
    </source>
</evidence>
<protein>
    <submittedName>
        <fullName evidence="2">Uncharacterized protein</fullName>
    </submittedName>
</protein>
<reference evidence="2" key="1">
    <citation type="submission" date="2020-02" db="EMBL/GenBank/DDBJ databases">
        <authorList>
            <person name="Meier V. D."/>
        </authorList>
    </citation>
    <scope>NUCLEOTIDE SEQUENCE</scope>
    <source>
        <strain evidence="2">AVDCRST_MAG62</strain>
    </source>
</reference>
<sequence length="116" mass="13029">AAQPVPGRGRFLLPAGRYRYRRPAASHRGVLDRRGMVLRPFQPQVRALVAGSSHRRPAHPRLAGTRRDQPPRQVVSHGRVSVEQRCRPGDDGRSTRRPAAPHLPGSRRLHLDPPRL</sequence>
<evidence type="ECO:0000313" key="2">
    <source>
        <dbReference type="EMBL" id="CAA9511610.1"/>
    </source>
</evidence>
<feature type="non-terminal residue" evidence="2">
    <location>
        <position position="1"/>
    </location>
</feature>
<feature type="region of interest" description="Disordered" evidence="1">
    <location>
        <begin position="49"/>
        <end position="116"/>
    </location>
</feature>
<dbReference type="AlphaFoldDB" id="A0A6J4T2V4"/>
<dbReference type="EMBL" id="CADCWB010000069">
    <property type="protein sequence ID" value="CAA9511610.1"/>
    <property type="molecule type" value="Genomic_DNA"/>
</dbReference>
<proteinExistence type="predicted"/>